<reference evidence="3" key="2">
    <citation type="submission" date="2021-08" db="EMBL/GenBank/DDBJ databases">
        <authorList>
            <person name="Tani A."/>
            <person name="Ola A."/>
            <person name="Ogura Y."/>
            <person name="Katsura K."/>
            <person name="Hayashi T."/>
        </authorList>
    </citation>
    <scope>NUCLEOTIDE SEQUENCE</scope>
    <source>
        <strain evidence="3">KCTC 52305</strain>
    </source>
</reference>
<comment type="similarity">
    <text evidence="1">Belongs to the esterase D family.</text>
</comment>
<evidence type="ECO:0000256" key="2">
    <source>
        <dbReference type="ARBA" id="ARBA00022801"/>
    </source>
</evidence>
<evidence type="ECO:0000256" key="1">
    <source>
        <dbReference type="ARBA" id="ARBA00005622"/>
    </source>
</evidence>
<organism evidence="3 4">
    <name type="scientific">Methylobacterium crusticola</name>
    <dbReference type="NCBI Taxonomy" id="1697972"/>
    <lineage>
        <taxon>Bacteria</taxon>
        <taxon>Pseudomonadati</taxon>
        <taxon>Pseudomonadota</taxon>
        <taxon>Alphaproteobacteria</taxon>
        <taxon>Hyphomicrobiales</taxon>
        <taxon>Methylobacteriaceae</taxon>
        <taxon>Methylobacterium</taxon>
    </lineage>
</organism>
<accession>A0ABQ4QTP7</accession>
<reference evidence="3" key="1">
    <citation type="journal article" date="2021" name="Front. Microbiol.">
        <title>Comprehensive Comparative Genomics and Phenotyping of Methylobacterium Species.</title>
        <authorList>
            <person name="Alessa O."/>
            <person name="Ogura Y."/>
            <person name="Fujitani Y."/>
            <person name="Takami H."/>
            <person name="Hayashi T."/>
            <person name="Sahin N."/>
            <person name="Tani A."/>
        </authorList>
    </citation>
    <scope>NUCLEOTIDE SEQUENCE</scope>
    <source>
        <strain evidence="3">KCTC 52305</strain>
    </source>
</reference>
<dbReference type="Pfam" id="PF00756">
    <property type="entry name" value="Esterase"/>
    <property type="match status" value="1"/>
</dbReference>
<sequence>MTLPGAVRFDLAPAAGGAPYRIFLRRPAGAAPEAGWPVLYLLDGNAVFATAVDALRVQEAYPGGTGTARAVLVAVGYPTEAPYDALRRGFDLSPPPGRTYPPFAPGGPEVRTGGAARFLSFLESDLRPAVARRLPVDAGRQGIYGHSFGGLFVLYALFNRPEAFTHWVAASPSVGWEDGILLRSAERFAASGGGPAGRRVLVTVGGCEQEGLVADARRMVERLRGLAGIEAAFAEVRGETHMSVLPATVSQAVRFCLGTWPGPGP</sequence>
<dbReference type="RefSeq" id="WP_128563089.1">
    <property type="nucleotide sequence ID" value="NZ_BPQH01000003.1"/>
</dbReference>
<dbReference type="InterPro" id="IPR029058">
    <property type="entry name" value="AB_hydrolase_fold"/>
</dbReference>
<gene>
    <name evidence="3" type="primary">besA</name>
    <name evidence="3" type="ORF">OPKNFCMD_1150</name>
</gene>
<dbReference type="Proteomes" id="UP001055167">
    <property type="component" value="Unassembled WGS sequence"/>
</dbReference>
<keyword evidence="4" id="KW-1185">Reference proteome</keyword>
<evidence type="ECO:0000313" key="3">
    <source>
        <dbReference type="EMBL" id="GJD48431.1"/>
    </source>
</evidence>
<dbReference type="InterPro" id="IPR000801">
    <property type="entry name" value="Esterase-like"/>
</dbReference>
<dbReference type="EMBL" id="BPQH01000003">
    <property type="protein sequence ID" value="GJD48431.1"/>
    <property type="molecule type" value="Genomic_DNA"/>
</dbReference>
<dbReference type="PANTHER" id="PTHR40841:SF2">
    <property type="entry name" value="SIDEROPHORE-DEGRADING ESTERASE (EUROFUNG)"/>
    <property type="match status" value="1"/>
</dbReference>
<comment type="caution">
    <text evidence="3">The sequence shown here is derived from an EMBL/GenBank/DDBJ whole genome shotgun (WGS) entry which is preliminary data.</text>
</comment>
<dbReference type="PANTHER" id="PTHR40841">
    <property type="entry name" value="SIDEROPHORE TRIACETYLFUSARININE C ESTERASE"/>
    <property type="match status" value="1"/>
</dbReference>
<proteinExistence type="inferred from homology"/>
<dbReference type="SUPFAM" id="SSF53474">
    <property type="entry name" value="alpha/beta-Hydrolases"/>
    <property type="match status" value="1"/>
</dbReference>
<keyword evidence="2" id="KW-0378">Hydrolase</keyword>
<dbReference type="InterPro" id="IPR052558">
    <property type="entry name" value="Siderophore_Hydrolase_D"/>
</dbReference>
<dbReference type="Gene3D" id="3.40.50.1820">
    <property type="entry name" value="alpha/beta hydrolase"/>
    <property type="match status" value="1"/>
</dbReference>
<name>A0ABQ4QTP7_9HYPH</name>
<evidence type="ECO:0000313" key="4">
    <source>
        <dbReference type="Proteomes" id="UP001055167"/>
    </source>
</evidence>
<protein>
    <submittedName>
        <fullName evidence="3">Ferri-bacillibactin esterase BesA</fullName>
    </submittedName>
</protein>